<dbReference type="PROSITE" id="PS00455">
    <property type="entry name" value="AMP_BINDING"/>
    <property type="match status" value="1"/>
</dbReference>
<evidence type="ECO:0000313" key="5">
    <source>
        <dbReference type="EMBL" id="REL26064.1"/>
    </source>
</evidence>
<dbReference type="RefSeq" id="WP_116007185.1">
    <property type="nucleotide sequence ID" value="NZ_QUOU01000001.1"/>
</dbReference>
<protein>
    <submittedName>
        <fullName evidence="5">Long-chain fatty acid--CoA ligase</fullName>
    </submittedName>
</protein>
<dbReference type="InterPro" id="IPR045851">
    <property type="entry name" value="AMP-bd_C_sf"/>
</dbReference>
<dbReference type="SUPFAM" id="SSF56801">
    <property type="entry name" value="Acetyl-CoA synthetase-like"/>
    <property type="match status" value="1"/>
</dbReference>
<evidence type="ECO:0000256" key="1">
    <source>
        <dbReference type="ARBA" id="ARBA00006432"/>
    </source>
</evidence>
<dbReference type="InterPro" id="IPR020845">
    <property type="entry name" value="AMP-binding_CS"/>
</dbReference>
<gene>
    <name evidence="5" type="ORF">DXX93_05410</name>
</gene>
<keyword evidence="2 5" id="KW-0436">Ligase</keyword>
<dbReference type="Pfam" id="PF13193">
    <property type="entry name" value="AMP-binding_C"/>
    <property type="match status" value="1"/>
</dbReference>
<accession>A0A3E0TNE9</accession>
<dbReference type="Proteomes" id="UP000256478">
    <property type="component" value="Unassembled WGS sequence"/>
</dbReference>
<dbReference type="AlphaFoldDB" id="A0A3E0TNE9"/>
<dbReference type="PANTHER" id="PTHR43201:SF5">
    <property type="entry name" value="MEDIUM-CHAIN ACYL-COA LIGASE ACSF2, MITOCHONDRIAL"/>
    <property type="match status" value="1"/>
</dbReference>
<evidence type="ECO:0000256" key="2">
    <source>
        <dbReference type="ARBA" id="ARBA00022598"/>
    </source>
</evidence>
<dbReference type="GO" id="GO:0006631">
    <property type="term" value="P:fatty acid metabolic process"/>
    <property type="evidence" value="ECO:0007669"/>
    <property type="project" value="TreeGrafter"/>
</dbReference>
<comment type="caution">
    <text evidence="5">The sequence shown here is derived from an EMBL/GenBank/DDBJ whole genome shotgun (WGS) entry which is preliminary data.</text>
</comment>
<organism evidence="5 6">
    <name type="scientific">Thalassotalea euphylliae</name>
    <dbReference type="NCBI Taxonomy" id="1655234"/>
    <lineage>
        <taxon>Bacteria</taxon>
        <taxon>Pseudomonadati</taxon>
        <taxon>Pseudomonadota</taxon>
        <taxon>Gammaproteobacteria</taxon>
        <taxon>Alteromonadales</taxon>
        <taxon>Colwelliaceae</taxon>
        <taxon>Thalassotalea</taxon>
    </lineage>
</organism>
<reference evidence="5 6" key="1">
    <citation type="submission" date="2018-08" db="EMBL/GenBank/DDBJ databases">
        <title>Thalassotalea euphylliae genome.</title>
        <authorList>
            <person name="Summers S."/>
            <person name="Rice S.A."/>
            <person name="Freckelton M.L."/>
            <person name="Nedved B.T."/>
            <person name="Hadfield M.G."/>
        </authorList>
    </citation>
    <scope>NUCLEOTIDE SEQUENCE [LARGE SCALE GENOMIC DNA]</scope>
    <source>
        <strain evidence="5 6">H1</strain>
    </source>
</reference>
<name>A0A3E0TNE9_9GAMM</name>
<dbReference type="InterPro" id="IPR042099">
    <property type="entry name" value="ANL_N_sf"/>
</dbReference>
<dbReference type="PANTHER" id="PTHR43201">
    <property type="entry name" value="ACYL-COA SYNTHETASE"/>
    <property type="match status" value="1"/>
</dbReference>
<dbReference type="Pfam" id="PF00501">
    <property type="entry name" value="AMP-binding"/>
    <property type="match status" value="1"/>
</dbReference>
<dbReference type="Gene3D" id="3.30.300.30">
    <property type="match status" value="1"/>
</dbReference>
<dbReference type="InterPro" id="IPR000873">
    <property type="entry name" value="AMP-dep_synth/lig_dom"/>
</dbReference>
<evidence type="ECO:0000259" key="3">
    <source>
        <dbReference type="Pfam" id="PF00501"/>
    </source>
</evidence>
<sequence length="508" mass="55916">MSTIYQLVNQHRLNTPTKTAITYQGLTTSYQSLLDDVDAFTNGLLSIGIKRGSKVALFCGNNTEFVIALLAAAKLGAAIAPLPLTLKGKALATALTTIDCEYVIAWQHISQLLLSQSLISNKHLVTIGSKAANEHSFTELMESDIKPLLGNDEVSADDDFIYTLTSGSTGVPKPIVFSQQTKINRAFGATVDYYQLSAEDVVLVATPLYHSLAQRSVLMPLMLGASAVLLPKFSVPAWLSAVEQQQVSFLFAVASQLTALLPELDKAKLSSVRVMVSSSATLSAEDKQLLLDKLDCQFHECYGASELGVVTDFDITFKNQPLASVGKALPFVDIKVTDEQRKELPTGQVGEIVCRSSTCFKGYYKLPLQTAESLDEQGYFYTGDLGYLDEAGYLYYVGRKKEVISSGGINVYPSDIESVIKTHPLVSECVAFGVPDKKFGEMIKVVFETLDKTTCINEMELRKLCFEQLTDYQQPKYILQVEHLERNNLGKLLRNNIKLAYQASEDER</sequence>
<dbReference type="InterPro" id="IPR025110">
    <property type="entry name" value="AMP-bd_C"/>
</dbReference>
<dbReference type="Gene3D" id="3.40.50.12780">
    <property type="entry name" value="N-terminal domain of ligase-like"/>
    <property type="match status" value="1"/>
</dbReference>
<feature type="domain" description="AMP-dependent synthetase/ligase" evidence="3">
    <location>
        <begin position="14"/>
        <end position="364"/>
    </location>
</feature>
<dbReference type="CDD" id="cd04433">
    <property type="entry name" value="AFD_class_I"/>
    <property type="match status" value="1"/>
</dbReference>
<dbReference type="EMBL" id="QUOU01000001">
    <property type="protein sequence ID" value="REL26064.1"/>
    <property type="molecule type" value="Genomic_DNA"/>
</dbReference>
<feature type="domain" description="AMP-binding enzyme C-terminal" evidence="4">
    <location>
        <begin position="416"/>
        <end position="491"/>
    </location>
</feature>
<dbReference type="OrthoDB" id="9803968at2"/>
<dbReference type="GO" id="GO:0031956">
    <property type="term" value="F:medium-chain fatty acid-CoA ligase activity"/>
    <property type="evidence" value="ECO:0007669"/>
    <property type="project" value="TreeGrafter"/>
</dbReference>
<comment type="similarity">
    <text evidence="1">Belongs to the ATP-dependent AMP-binding enzyme family.</text>
</comment>
<evidence type="ECO:0000313" key="6">
    <source>
        <dbReference type="Proteomes" id="UP000256478"/>
    </source>
</evidence>
<evidence type="ECO:0000259" key="4">
    <source>
        <dbReference type="Pfam" id="PF13193"/>
    </source>
</evidence>
<proteinExistence type="inferred from homology"/>